<dbReference type="EMBL" id="BSRZ01000014">
    <property type="protein sequence ID" value="GLW66396.1"/>
    <property type="molecule type" value="Genomic_DNA"/>
</dbReference>
<name>A0A9W6Q0P7_9ACTN</name>
<dbReference type="AlphaFoldDB" id="A0A9W6Q0P7"/>
<comment type="caution">
    <text evidence="3">The sequence shown here is derived from an EMBL/GenBank/DDBJ whole genome shotgun (WGS) entry which is preliminary data.</text>
</comment>
<dbReference type="Proteomes" id="UP001165124">
    <property type="component" value="Unassembled WGS sequence"/>
</dbReference>
<dbReference type="SUPFAM" id="SSF46785">
    <property type="entry name" value="Winged helix' DNA-binding domain"/>
    <property type="match status" value="1"/>
</dbReference>
<sequence length="130" mass="14676">MVVDELTDEVVDHLFHALADATRRDIVRRCVREELSVSRLAEAYPMSFAAVQKHVAVLHRAGLVTKRRSGRQQLVRTDLDAVRRARQVLDELEATWRARVDRMARLLAHDDADPAADDPAADDRGRGGNR</sequence>
<dbReference type="GO" id="GO:0003700">
    <property type="term" value="F:DNA-binding transcription factor activity"/>
    <property type="evidence" value="ECO:0007669"/>
    <property type="project" value="InterPro"/>
</dbReference>
<organism evidence="3 4">
    <name type="scientific">Actinomadura rubrobrunea</name>
    <dbReference type="NCBI Taxonomy" id="115335"/>
    <lineage>
        <taxon>Bacteria</taxon>
        <taxon>Bacillati</taxon>
        <taxon>Actinomycetota</taxon>
        <taxon>Actinomycetes</taxon>
        <taxon>Streptosporangiales</taxon>
        <taxon>Thermomonosporaceae</taxon>
        <taxon>Actinomadura</taxon>
    </lineage>
</organism>
<dbReference type="InterPro" id="IPR011991">
    <property type="entry name" value="ArsR-like_HTH"/>
</dbReference>
<gene>
    <name evidence="3" type="ORF">Arub01_46400</name>
</gene>
<evidence type="ECO:0000313" key="3">
    <source>
        <dbReference type="EMBL" id="GLW66396.1"/>
    </source>
</evidence>
<dbReference type="RefSeq" id="WP_067912545.1">
    <property type="nucleotide sequence ID" value="NZ_BSRZ01000014.1"/>
</dbReference>
<dbReference type="PRINTS" id="PR00778">
    <property type="entry name" value="HTHARSR"/>
</dbReference>
<dbReference type="SMART" id="SM00418">
    <property type="entry name" value="HTH_ARSR"/>
    <property type="match status" value="1"/>
</dbReference>
<evidence type="ECO:0000259" key="2">
    <source>
        <dbReference type="PROSITE" id="PS50987"/>
    </source>
</evidence>
<dbReference type="InterPro" id="IPR036388">
    <property type="entry name" value="WH-like_DNA-bd_sf"/>
</dbReference>
<protein>
    <recommendedName>
        <fullName evidence="2">HTH arsR-type domain-containing protein</fullName>
    </recommendedName>
</protein>
<dbReference type="NCBIfam" id="NF033788">
    <property type="entry name" value="HTH_metalloreg"/>
    <property type="match status" value="1"/>
</dbReference>
<evidence type="ECO:0000256" key="1">
    <source>
        <dbReference type="SAM" id="MobiDB-lite"/>
    </source>
</evidence>
<keyword evidence="4" id="KW-1185">Reference proteome</keyword>
<dbReference type="InterPro" id="IPR001845">
    <property type="entry name" value="HTH_ArsR_DNA-bd_dom"/>
</dbReference>
<dbReference type="Gene3D" id="1.10.10.10">
    <property type="entry name" value="Winged helix-like DNA-binding domain superfamily/Winged helix DNA-binding domain"/>
    <property type="match status" value="1"/>
</dbReference>
<feature type="domain" description="HTH arsR-type" evidence="2">
    <location>
        <begin position="3"/>
        <end position="97"/>
    </location>
</feature>
<dbReference type="CDD" id="cd00090">
    <property type="entry name" value="HTH_ARSR"/>
    <property type="match status" value="1"/>
</dbReference>
<feature type="compositionally biased region" description="Basic and acidic residues" evidence="1">
    <location>
        <begin position="121"/>
        <end position="130"/>
    </location>
</feature>
<dbReference type="InterPro" id="IPR036390">
    <property type="entry name" value="WH_DNA-bd_sf"/>
</dbReference>
<proteinExistence type="predicted"/>
<dbReference type="Pfam" id="PF12840">
    <property type="entry name" value="HTH_20"/>
    <property type="match status" value="1"/>
</dbReference>
<feature type="region of interest" description="Disordered" evidence="1">
    <location>
        <begin position="108"/>
        <end position="130"/>
    </location>
</feature>
<dbReference type="PROSITE" id="PS50987">
    <property type="entry name" value="HTH_ARSR_2"/>
    <property type="match status" value="1"/>
</dbReference>
<dbReference type="PANTHER" id="PTHR38600:SF2">
    <property type="entry name" value="SLL0088 PROTEIN"/>
    <property type="match status" value="1"/>
</dbReference>
<accession>A0A9W6Q0P7</accession>
<reference evidence="3" key="1">
    <citation type="submission" date="2023-02" db="EMBL/GenBank/DDBJ databases">
        <title>Actinomadura rubrobrunea NBRC 14622.</title>
        <authorList>
            <person name="Ichikawa N."/>
            <person name="Sato H."/>
            <person name="Tonouchi N."/>
        </authorList>
    </citation>
    <scope>NUCLEOTIDE SEQUENCE</scope>
    <source>
        <strain evidence="3">NBRC 14622</strain>
    </source>
</reference>
<dbReference type="PANTHER" id="PTHR38600">
    <property type="entry name" value="TRANSCRIPTIONAL REGULATORY PROTEIN"/>
    <property type="match status" value="1"/>
</dbReference>
<evidence type="ECO:0000313" key="4">
    <source>
        <dbReference type="Proteomes" id="UP001165124"/>
    </source>
</evidence>